<keyword evidence="3 5" id="KW-1133">Transmembrane helix</keyword>
<dbReference type="GO" id="GO:0005768">
    <property type="term" value="C:endosome"/>
    <property type="evidence" value="ECO:0007669"/>
    <property type="project" value="TreeGrafter"/>
</dbReference>
<accession>A0A183FPN4</accession>
<evidence type="ECO:0000256" key="4">
    <source>
        <dbReference type="ARBA" id="ARBA00023136"/>
    </source>
</evidence>
<evidence type="ECO:0000313" key="8">
    <source>
        <dbReference type="WBParaSite" id="HPBE_0000959701-mRNA-1"/>
    </source>
</evidence>
<dbReference type="Proteomes" id="UP000050761">
    <property type="component" value="Unassembled WGS sequence"/>
</dbReference>
<sequence>MGAVQPRNASVTLIERYKRILREAATKDTWKGDFLSGFWAWHDLSSFIIALGVFTSFWSLLTLMLLQYQWYVEALGMVSLLVEASLGAPQLLRNFKRKSTQGMRLC</sequence>
<dbReference type="GO" id="GO:0016020">
    <property type="term" value="C:membrane"/>
    <property type="evidence" value="ECO:0007669"/>
    <property type="project" value="UniProtKB-SubCell"/>
</dbReference>
<dbReference type="GO" id="GO:0005802">
    <property type="term" value="C:trans-Golgi network"/>
    <property type="evidence" value="ECO:0007669"/>
    <property type="project" value="TreeGrafter"/>
</dbReference>
<gene>
    <name evidence="6" type="ORF">HPBE_LOCUS9598</name>
</gene>
<feature type="transmembrane region" description="Helical" evidence="5">
    <location>
        <begin position="74"/>
        <end position="92"/>
    </location>
</feature>
<evidence type="ECO:0000256" key="1">
    <source>
        <dbReference type="ARBA" id="ARBA00004141"/>
    </source>
</evidence>
<dbReference type="InterPro" id="IPR006603">
    <property type="entry name" value="PQ-loop_rpt"/>
</dbReference>
<evidence type="ECO:0000256" key="2">
    <source>
        <dbReference type="ARBA" id="ARBA00022692"/>
    </source>
</evidence>
<dbReference type="PANTHER" id="PTHR14856">
    <property type="entry name" value="PQ-LOOP REPEAT-CONTAINING PROTEIN 1-LIKE PROTEIN"/>
    <property type="match status" value="1"/>
</dbReference>
<proteinExistence type="predicted"/>
<feature type="transmembrane region" description="Helical" evidence="5">
    <location>
        <begin position="47"/>
        <end position="68"/>
    </location>
</feature>
<dbReference type="GO" id="GO:0045332">
    <property type="term" value="P:phospholipid translocation"/>
    <property type="evidence" value="ECO:0007669"/>
    <property type="project" value="TreeGrafter"/>
</dbReference>
<evidence type="ECO:0000256" key="3">
    <source>
        <dbReference type="ARBA" id="ARBA00022989"/>
    </source>
</evidence>
<keyword evidence="2 5" id="KW-0812">Transmembrane</keyword>
<keyword evidence="7" id="KW-1185">Reference proteome</keyword>
<keyword evidence="4 5" id="KW-0472">Membrane</keyword>
<reference evidence="8" key="2">
    <citation type="submission" date="2019-09" db="UniProtKB">
        <authorList>
            <consortium name="WormBaseParasite"/>
        </authorList>
    </citation>
    <scope>IDENTIFICATION</scope>
</reference>
<reference evidence="6 7" key="1">
    <citation type="submission" date="2018-11" db="EMBL/GenBank/DDBJ databases">
        <authorList>
            <consortium name="Pathogen Informatics"/>
        </authorList>
    </citation>
    <scope>NUCLEOTIDE SEQUENCE [LARGE SCALE GENOMIC DNA]</scope>
</reference>
<dbReference type="GO" id="GO:0042147">
    <property type="term" value="P:retrograde transport, endosome to Golgi"/>
    <property type="evidence" value="ECO:0007669"/>
    <property type="project" value="TreeGrafter"/>
</dbReference>
<evidence type="ECO:0000313" key="7">
    <source>
        <dbReference type="Proteomes" id="UP000050761"/>
    </source>
</evidence>
<dbReference type="GO" id="GO:0005829">
    <property type="term" value="C:cytosol"/>
    <property type="evidence" value="ECO:0007669"/>
    <property type="project" value="GOC"/>
</dbReference>
<protein>
    <submittedName>
        <fullName evidence="8">Transmembrane protein</fullName>
    </submittedName>
</protein>
<comment type="subcellular location">
    <subcellularLocation>
        <location evidence="1">Membrane</location>
        <topology evidence="1">Multi-pass membrane protein</topology>
    </subcellularLocation>
</comment>
<organism evidence="7 8">
    <name type="scientific">Heligmosomoides polygyrus</name>
    <name type="common">Parasitic roundworm</name>
    <dbReference type="NCBI Taxonomy" id="6339"/>
    <lineage>
        <taxon>Eukaryota</taxon>
        <taxon>Metazoa</taxon>
        <taxon>Ecdysozoa</taxon>
        <taxon>Nematoda</taxon>
        <taxon>Chromadorea</taxon>
        <taxon>Rhabditida</taxon>
        <taxon>Rhabditina</taxon>
        <taxon>Rhabditomorpha</taxon>
        <taxon>Strongyloidea</taxon>
        <taxon>Heligmosomidae</taxon>
        <taxon>Heligmosomoides</taxon>
    </lineage>
</organism>
<dbReference type="WBParaSite" id="HPBE_0000959701-mRNA-1">
    <property type="protein sequence ID" value="HPBE_0000959701-mRNA-1"/>
    <property type="gene ID" value="HPBE_0000959701"/>
</dbReference>
<dbReference type="AlphaFoldDB" id="A0A183FPN4"/>
<dbReference type="EMBL" id="UZAH01026489">
    <property type="protein sequence ID" value="VDO81454.1"/>
    <property type="molecule type" value="Genomic_DNA"/>
</dbReference>
<dbReference type="InterPro" id="IPR052241">
    <property type="entry name" value="SLC66/Scramblase_ANY1"/>
</dbReference>
<evidence type="ECO:0000256" key="5">
    <source>
        <dbReference type="SAM" id="Phobius"/>
    </source>
</evidence>
<dbReference type="PANTHER" id="PTHR14856:SF9">
    <property type="entry name" value="PQ-LOOP REPEAT-CONTAINING PROTEIN 1"/>
    <property type="match status" value="1"/>
</dbReference>
<dbReference type="OrthoDB" id="292213at2759"/>
<dbReference type="Pfam" id="PF04193">
    <property type="entry name" value="PQ-loop"/>
    <property type="match status" value="1"/>
</dbReference>
<evidence type="ECO:0000313" key="6">
    <source>
        <dbReference type="EMBL" id="VDO81454.1"/>
    </source>
</evidence>
<name>A0A183FPN4_HELPZ</name>
<accession>A0A3P7ZBG8</accession>